<organism evidence="2 3">
    <name type="scientific">Croceimicrobium hydrocarbonivorans</name>
    <dbReference type="NCBI Taxonomy" id="2761580"/>
    <lineage>
        <taxon>Bacteria</taxon>
        <taxon>Pseudomonadati</taxon>
        <taxon>Bacteroidota</taxon>
        <taxon>Flavobacteriia</taxon>
        <taxon>Flavobacteriales</taxon>
        <taxon>Owenweeksiaceae</taxon>
        <taxon>Croceimicrobium</taxon>
    </lineage>
</organism>
<dbReference type="Proteomes" id="UP000516305">
    <property type="component" value="Chromosome"/>
</dbReference>
<keyword evidence="3" id="KW-1185">Reference proteome</keyword>
<evidence type="ECO:0000256" key="1">
    <source>
        <dbReference type="SAM" id="SignalP"/>
    </source>
</evidence>
<dbReference type="EMBL" id="CP060139">
    <property type="protein sequence ID" value="QNR23470.1"/>
    <property type="molecule type" value="Genomic_DNA"/>
</dbReference>
<feature type="chain" id="PRO_5028912371" evidence="1">
    <location>
        <begin position="26"/>
        <end position="570"/>
    </location>
</feature>
<dbReference type="PROSITE" id="PS51257">
    <property type="entry name" value="PROKAR_LIPOPROTEIN"/>
    <property type="match status" value="1"/>
</dbReference>
<feature type="signal peptide" evidence="1">
    <location>
        <begin position="1"/>
        <end position="25"/>
    </location>
</feature>
<accession>A0A7H0VCM2</accession>
<evidence type="ECO:0000313" key="2">
    <source>
        <dbReference type="EMBL" id="QNR23470.1"/>
    </source>
</evidence>
<dbReference type="RefSeq" id="WP_210758002.1">
    <property type="nucleotide sequence ID" value="NZ_CP060139.1"/>
</dbReference>
<dbReference type="AlphaFoldDB" id="A0A7H0VCM2"/>
<reference evidence="2 3" key="1">
    <citation type="submission" date="2020-08" db="EMBL/GenBank/DDBJ databases">
        <title>Croceimicrobium hydrocarbonivorans gen. nov., sp. nov., a novel marine bacterium isolated from a bacterial consortium that degrades polyethylene terephthalate.</title>
        <authorList>
            <person name="Liu R."/>
        </authorList>
    </citation>
    <scope>NUCLEOTIDE SEQUENCE [LARGE SCALE GENOMIC DNA]</scope>
    <source>
        <strain evidence="2 3">A20-9</strain>
    </source>
</reference>
<protein>
    <submittedName>
        <fullName evidence="2">DUF4836 family protein</fullName>
    </submittedName>
</protein>
<evidence type="ECO:0000313" key="3">
    <source>
        <dbReference type="Proteomes" id="UP000516305"/>
    </source>
</evidence>
<gene>
    <name evidence="2" type="ORF">H4K34_13945</name>
</gene>
<sequence length="570" mass="64314">MKNQRTMFRNLILVLSLGLFLSSCSQNPAALDLIPKESPLVSVLDVKSLALKAELNAGDFKSLQLLEDEVSNESKELGELYKKYRSNPSETGINVLSDFFLFSTRDAGEGRYIALSTDLSDGKKFEAFVSQMLAESQKELNLPSQFQIEEASTFKTVVFDDAILAWDNSKMLFMAGQNNEDSKALMAQTESLFALNGKATIKDVASFNRFYERSTDLNLWLSFAYLKDIVPAYQDLSNMPYSLDDNYLSLHIDFTNEGIKLESIYDYSDELAKLQKEYGLYDQSFNEKLLNYLPKESYMNASFAINPEGMYKFMSAGGESPETDMMLNQIQQATGMSMDNILSSFAGSGAFSIYSFEAHTDTISTYKQEYNPKKFAYYDNSIGDSVYEGGFDFVPTEEVKNNAIPRLASVFDLKDQSTFEKLLENEKLKNNIVKTEKGSYVMDLGKTVFYFEFKDDMALFCNDPELVKAFQKDGLGENSLSNNPMAANMKNSHVTLYLNLNKADYPEIVQSLIGDGLMRAPETVMNWVSSLRSLEVSSEGSNKGKLQLKTEKTEHNSLHEILKMSEDFIF</sequence>
<dbReference type="InterPro" id="IPR032276">
    <property type="entry name" value="DUF4836"/>
</dbReference>
<keyword evidence="1" id="KW-0732">Signal</keyword>
<dbReference type="Pfam" id="PF16120">
    <property type="entry name" value="DUF4836"/>
    <property type="match status" value="1"/>
</dbReference>
<name>A0A7H0VCM2_9FLAO</name>
<dbReference type="KEGG" id="chyd:H4K34_13945"/>
<proteinExistence type="predicted"/>